<feature type="domain" description="GP-PDE" evidence="1">
    <location>
        <begin position="25"/>
        <end position="250"/>
    </location>
</feature>
<name>A0A1K1QRQ9_9FLAO</name>
<dbReference type="RefSeq" id="WP_072317981.1">
    <property type="nucleotide sequence ID" value="NZ_FPJE01000015.1"/>
</dbReference>
<protein>
    <submittedName>
        <fullName evidence="2">Glycerophosphoryl diester phosphodiesterase</fullName>
    </submittedName>
</protein>
<proteinExistence type="predicted"/>
<dbReference type="PANTHER" id="PTHR46211">
    <property type="entry name" value="GLYCEROPHOSPHORYL DIESTER PHOSPHODIESTERASE"/>
    <property type="match status" value="1"/>
</dbReference>
<dbReference type="SUPFAM" id="SSF51695">
    <property type="entry name" value="PLC-like phosphodiesterases"/>
    <property type="match status" value="1"/>
</dbReference>
<accession>A0A1K1QRQ9</accession>
<dbReference type="InterPro" id="IPR030395">
    <property type="entry name" value="GP_PDE_dom"/>
</dbReference>
<dbReference type="GO" id="GO:0006629">
    <property type="term" value="P:lipid metabolic process"/>
    <property type="evidence" value="ECO:0007669"/>
    <property type="project" value="InterPro"/>
</dbReference>
<keyword evidence="3" id="KW-1185">Reference proteome</keyword>
<dbReference type="PANTHER" id="PTHR46211:SF14">
    <property type="entry name" value="GLYCEROPHOSPHODIESTER PHOSPHODIESTERASE"/>
    <property type="match status" value="1"/>
</dbReference>
<reference evidence="2 3" key="1">
    <citation type="submission" date="2016-11" db="EMBL/GenBank/DDBJ databases">
        <authorList>
            <person name="Jaros S."/>
            <person name="Januszkiewicz K."/>
            <person name="Wedrychowicz H."/>
        </authorList>
    </citation>
    <scope>NUCLEOTIDE SEQUENCE [LARGE SCALE GENOMIC DNA]</scope>
    <source>
        <strain evidence="2 3">CGMCC 1.12145</strain>
    </source>
</reference>
<dbReference type="AlphaFoldDB" id="A0A1K1QRQ9"/>
<gene>
    <name evidence="2" type="ORF">SAMN02927921_02770</name>
</gene>
<sequence>MQRLFFFLLGLLFCCSGCEQSGNRMKIIGHRGAMGYETENTLASVDKALELGVDMIQIDVFRIRSGELVVFHDPQVDRLTNGNGAVQSFNLLDLKSLLLDGNHRIPTLQEVLQHVDRRCRVNIEMQGEGVAETLDSVLDYHIEKKGWRPGEFLVSGEDRHELGGFRMQNPEIPLAVVAGDDLPEVLKTATGIDASAIIAEYSVLTREDVDRIHKAGLLVFCRTVNTRSTADQLHKMGVDGVLTDYPDRVN</sequence>
<dbReference type="GO" id="GO:0008081">
    <property type="term" value="F:phosphoric diester hydrolase activity"/>
    <property type="evidence" value="ECO:0007669"/>
    <property type="project" value="InterPro"/>
</dbReference>
<dbReference type="Gene3D" id="3.20.20.190">
    <property type="entry name" value="Phosphatidylinositol (PI) phosphodiesterase"/>
    <property type="match status" value="1"/>
</dbReference>
<dbReference type="Proteomes" id="UP000182248">
    <property type="component" value="Unassembled WGS sequence"/>
</dbReference>
<dbReference type="CDD" id="cd08556">
    <property type="entry name" value="GDPD"/>
    <property type="match status" value="1"/>
</dbReference>
<dbReference type="STRING" id="1150368.SAMN02927921_02770"/>
<dbReference type="InterPro" id="IPR017946">
    <property type="entry name" value="PLC-like_Pdiesterase_TIM-brl"/>
</dbReference>
<evidence type="ECO:0000313" key="2">
    <source>
        <dbReference type="EMBL" id="SFW62388.1"/>
    </source>
</evidence>
<dbReference type="PROSITE" id="PS51704">
    <property type="entry name" value="GP_PDE"/>
    <property type="match status" value="1"/>
</dbReference>
<organism evidence="2 3">
    <name type="scientific">Sinomicrobium oceani</name>
    <dbReference type="NCBI Taxonomy" id="1150368"/>
    <lineage>
        <taxon>Bacteria</taxon>
        <taxon>Pseudomonadati</taxon>
        <taxon>Bacteroidota</taxon>
        <taxon>Flavobacteriia</taxon>
        <taxon>Flavobacteriales</taxon>
        <taxon>Flavobacteriaceae</taxon>
        <taxon>Sinomicrobium</taxon>
    </lineage>
</organism>
<evidence type="ECO:0000259" key="1">
    <source>
        <dbReference type="PROSITE" id="PS51704"/>
    </source>
</evidence>
<evidence type="ECO:0000313" key="3">
    <source>
        <dbReference type="Proteomes" id="UP000182248"/>
    </source>
</evidence>
<dbReference type="EMBL" id="FPJE01000015">
    <property type="protein sequence ID" value="SFW62388.1"/>
    <property type="molecule type" value="Genomic_DNA"/>
</dbReference>
<dbReference type="Pfam" id="PF03009">
    <property type="entry name" value="GDPD"/>
    <property type="match status" value="1"/>
</dbReference>
<dbReference type="OrthoDB" id="384721at2"/>